<dbReference type="Proteomes" id="UP001239445">
    <property type="component" value="Unassembled WGS sequence"/>
</dbReference>
<evidence type="ECO:0000313" key="7">
    <source>
        <dbReference type="EMBL" id="KAK1750154.1"/>
    </source>
</evidence>
<keyword evidence="5" id="KW-0503">Monooxygenase</keyword>
<dbReference type="GO" id="GO:0004497">
    <property type="term" value="F:monooxygenase activity"/>
    <property type="evidence" value="ECO:0007669"/>
    <property type="project" value="UniProtKB-KW"/>
</dbReference>
<organism evidence="7 8">
    <name type="scientific">Echria macrotheca</name>
    <dbReference type="NCBI Taxonomy" id="438768"/>
    <lineage>
        <taxon>Eukaryota</taxon>
        <taxon>Fungi</taxon>
        <taxon>Dikarya</taxon>
        <taxon>Ascomycota</taxon>
        <taxon>Pezizomycotina</taxon>
        <taxon>Sordariomycetes</taxon>
        <taxon>Sordariomycetidae</taxon>
        <taxon>Sordariales</taxon>
        <taxon>Schizotheciaceae</taxon>
        <taxon>Echria</taxon>
    </lineage>
</organism>
<name>A0AAJ0B3K9_9PEZI</name>
<evidence type="ECO:0000259" key="6">
    <source>
        <dbReference type="Pfam" id="PF01494"/>
    </source>
</evidence>
<sequence length="470" mass="51487">MVLKVVIVGGGIAGLSAAIAMRRVGHNVSIYEQSSFSNEVGAAVTISPNAARLLLAWGIEPITNQFTLANGIGISVGATKARVDFAPLGEMVGKLFGKPFYFAHRVDLHEALRKLAIGEEGAGKPAVLHLNSRIESYDPEAALITLRTGEVVQGDIVIAADGVHSLAIEYVLGRPNPAKPQELYNGCYRFLIPASELDADPETQWWNAEHLNDGHMRIFMNGKTGNRLVSYPCKLNKLWNCVGMFNSCGDVNFGTREDWHKPVDKAQLLSSYADFHSSIIAVLKKARDIKRWPLLYRGPIPTWSKGYLVLVGDAAHPMLPHQGQGAPQGIEDAIALGLVLSTASHEAIPARLAAFDKIRRARASALQIMSNAGLDQQDIVQEELSKYLDVIPKSRQEFAQFSWGHDVVRETVKVMREMFDDEFSVPEGFFVADPHCPEVVMPPCDMVNGQGQNGQVQDAHLQHNGNEQNV</sequence>
<evidence type="ECO:0000256" key="5">
    <source>
        <dbReference type="ARBA" id="ARBA00023033"/>
    </source>
</evidence>
<dbReference type="EMBL" id="MU839849">
    <property type="protein sequence ID" value="KAK1750154.1"/>
    <property type="molecule type" value="Genomic_DNA"/>
</dbReference>
<protein>
    <recommendedName>
        <fullName evidence="6">FAD-binding domain-containing protein</fullName>
    </recommendedName>
</protein>
<feature type="domain" description="FAD-binding" evidence="6">
    <location>
        <begin position="4"/>
        <end position="366"/>
    </location>
</feature>
<dbReference type="Pfam" id="PF01494">
    <property type="entry name" value="FAD_binding_3"/>
    <property type="match status" value="1"/>
</dbReference>
<evidence type="ECO:0000256" key="2">
    <source>
        <dbReference type="ARBA" id="ARBA00022630"/>
    </source>
</evidence>
<dbReference type="PRINTS" id="PR00420">
    <property type="entry name" value="RNGMNOXGNASE"/>
</dbReference>
<evidence type="ECO:0000313" key="8">
    <source>
        <dbReference type="Proteomes" id="UP001239445"/>
    </source>
</evidence>
<reference evidence="7" key="1">
    <citation type="submission" date="2023-06" db="EMBL/GenBank/DDBJ databases">
        <title>Genome-scale phylogeny and comparative genomics of the fungal order Sordariales.</title>
        <authorList>
            <consortium name="Lawrence Berkeley National Laboratory"/>
            <person name="Hensen N."/>
            <person name="Bonometti L."/>
            <person name="Westerberg I."/>
            <person name="Brannstrom I.O."/>
            <person name="Guillou S."/>
            <person name="Cros-Aarteil S."/>
            <person name="Calhoun S."/>
            <person name="Haridas S."/>
            <person name="Kuo A."/>
            <person name="Mondo S."/>
            <person name="Pangilinan J."/>
            <person name="Riley R."/>
            <person name="Labutti K."/>
            <person name="Andreopoulos B."/>
            <person name="Lipzen A."/>
            <person name="Chen C."/>
            <person name="Yanf M."/>
            <person name="Daum C."/>
            <person name="Ng V."/>
            <person name="Clum A."/>
            <person name="Steindorff A."/>
            <person name="Ohm R."/>
            <person name="Martin F."/>
            <person name="Silar P."/>
            <person name="Natvig D."/>
            <person name="Lalanne C."/>
            <person name="Gautier V."/>
            <person name="Ament-Velasquez S.L."/>
            <person name="Kruys A."/>
            <person name="Hutchinson M.I."/>
            <person name="Powell A.J."/>
            <person name="Barry K."/>
            <person name="Miller A.N."/>
            <person name="Grigoriev I.V."/>
            <person name="Debuchy R."/>
            <person name="Gladieux P."/>
            <person name="Thoren M.H."/>
            <person name="Johannesson H."/>
        </authorList>
    </citation>
    <scope>NUCLEOTIDE SEQUENCE</scope>
    <source>
        <strain evidence="7">PSN4</strain>
    </source>
</reference>
<keyword evidence="8" id="KW-1185">Reference proteome</keyword>
<proteinExistence type="inferred from homology"/>
<evidence type="ECO:0000256" key="4">
    <source>
        <dbReference type="ARBA" id="ARBA00023002"/>
    </source>
</evidence>
<dbReference type="Gene3D" id="3.50.50.60">
    <property type="entry name" value="FAD/NAD(P)-binding domain"/>
    <property type="match status" value="1"/>
</dbReference>
<dbReference type="PANTHER" id="PTHR13789:SF215">
    <property type="entry name" value="FAD-BINDING DOMAIN-CONTAINING PROTEIN-RELATED"/>
    <property type="match status" value="1"/>
</dbReference>
<dbReference type="InterPro" id="IPR050493">
    <property type="entry name" value="FAD-dep_Monooxygenase_BioMet"/>
</dbReference>
<dbReference type="PANTHER" id="PTHR13789">
    <property type="entry name" value="MONOOXYGENASE"/>
    <property type="match status" value="1"/>
</dbReference>
<dbReference type="SUPFAM" id="SSF51905">
    <property type="entry name" value="FAD/NAD(P)-binding domain"/>
    <property type="match status" value="1"/>
</dbReference>
<dbReference type="GO" id="GO:0071949">
    <property type="term" value="F:FAD binding"/>
    <property type="evidence" value="ECO:0007669"/>
    <property type="project" value="InterPro"/>
</dbReference>
<comment type="caution">
    <text evidence="7">The sequence shown here is derived from an EMBL/GenBank/DDBJ whole genome shotgun (WGS) entry which is preliminary data.</text>
</comment>
<keyword evidence="4" id="KW-0560">Oxidoreductase</keyword>
<keyword evidence="2" id="KW-0285">Flavoprotein</keyword>
<gene>
    <name evidence="7" type="ORF">QBC47DRAFT_439333</name>
</gene>
<dbReference type="InterPro" id="IPR002938">
    <property type="entry name" value="FAD-bd"/>
</dbReference>
<evidence type="ECO:0000256" key="1">
    <source>
        <dbReference type="ARBA" id="ARBA00007992"/>
    </source>
</evidence>
<comment type="similarity">
    <text evidence="1">Belongs to the paxM FAD-dependent monooxygenase family.</text>
</comment>
<dbReference type="InterPro" id="IPR036188">
    <property type="entry name" value="FAD/NAD-bd_sf"/>
</dbReference>
<keyword evidence="3" id="KW-0274">FAD</keyword>
<accession>A0AAJ0B3K9</accession>
<dbReference type="AlphaFoldDB" id="A0AAJ0B3K9"/>
<evidence type="ECO:0000256" key="3">
    <source>
        <dbReference type="ARBA" id="ARBA00022827"/>
    </source>
</evidence>
<dbReference type="SUPFAM" id="SSF54373">
    <property type="entry name" value="FAD-linked reductases, C-terminal domain"/>
    <property type="match status" value="1"/>
</dbReference>